<dbReference type="SUPFAM" id="SSF47413">
    <property type="entry name" value="lambda repressor-like DNA-binding domains"/>
    <property type="match status" value="1"/>
</dbReference>
<dbReference type="SMART" id="SM00530">
    <property type="entry name" value="HTH_XRE"/>
    <property type="match status" value="1"/>
</dbReference>
<organism evidence="2 3">
    <name type="scientific">Phycicoccus avicenniae</name>
    <dbReference type="NCBI Taxonomy" id="2828860"/>
    <lineage>
        <taxon>Bacteria</taxon>
        <taxon>Bacillati</taxon>
        <taxon>Actinomycetota</taxon>
        <taxon>Actinomycetes</taxon>
        <taxon>Micrococcales</taxon>
        <taxon>Intrasporangiaceae</taxon>
        <taxon>Phycicoccus</taxon>
    </lineage>
</organism>
<dbReference type="Gene3D" id="3.30.450.180">
    <property type="match status" value="1"/>
</dbReference>
<sequence length="292" mass="31261">MDMTDEIREFLASRRANVTPAQVGMPAGGGERRVPGLRREEVAVLAGVSVDYYTKLERGRVTSASDAVLGAIATALRLTDAERAHLFALFRPSRSGRRAPAGGRAGLPESLQRMLDSMTVPALAYDACQDVVGANLLGRAMFAPVFEAARPNLARFTFLDPRAQSFFEDWDLACSLNAAMLRYEAGRDPLAEDVTALVGELSTRSPVFRAHWAARDVHEHRSGRKVFHHPEVGDLEADYDVLAVPGGSGVSVTSYTAPAGSATAERFALLASLAASRTREAVRPAPAEPTGG</sequence>
<dbReference type="EMBL" id="JAGSNF010000002">
    <property type="protein sequence ID" value="MBR7742035.1"/>
    <property type="molecule type" value="Genomic_DNA"/>
</dbReference>
<dbReference type="InterPro" id="IPR010982">
    <property type="entry name" value="Lambda_DNA-bd_dom_sf"/>
</dbReference>
<dbReference type="GO" id="GO:0003677">
    <property type="term" value="F:DNA binding"/>
    <property type="evidence" value="ECO:0007669"/>
    <property type="project" value="InterPro"/>
</dbReference>
<dbReference type="Proteomes" id="UP000677016">
    <property type="component" value="Unassembled WGS sequence"/>
</dbReference>
<evidence type="ECO:0000313" key="2">
    <source>
        <dbReference type="EMBL" id="MBR7742035.1"/>
    </source>
</evidence>
<dbReference type="InterPro" id="IPR041413">
    <property type="entry name" value="MLTR_LBD"/>
</dbReference>
<protein>
    <submittedName>
        <fullName evidence="2">Helix-turn-helix domain-containing protein</fullName>
    </submittedName>
</protein>
<evidence type="ECO:0000259" key="1">
    <source>
        <dbReference type="PROSITE" id="PS50943"/>
    </source>
</evidence>
<dbReference type="PANTHER" id="PTHR35010">
    <property type="entry name" value="BLL4672 PROTEIN-RELATED"/>
    <property type="match status" value="1"/>
</dbReference>
<keyword evidence="3" id="KW-1185">Reference proteome</keyword>
<dbReference type="PANTHER" id="PTHR35010:SF2">
    <property type="entry name" value="BLL4672 PROTEIN"/>
    <property type="match status" value="1"/>
</dbReference>
<gene>
    <name evidence="2" type="ORF">KC207_01845</name>
</gene>
<dbReference type="InterPro" id="IPR001387">
    <property type="entry name" value="Cro/C1-type_HTH"/>
</dbReference>
<proteinExistence type="predicted"/>
<dbReference type="AlphaFoldDB" id="A0A941D765"/>
<dbReference type="Gene3D" id="1.10.260.40">
    <property type="entry name" value="lambda repressor-like DNA-binding domains"/>
    <property type="match status" value="1"/>
</dbReference>
<accession>A0A941D765</accession>
<feature type="domain" description="HTH cro/C1-type" evidence="1">
    <location>
        <begin position="36"/>
        <end position="83"/>
    </location>
</feature>
<reference evidence="2" key="1">
    <citation type="submission" date="2021-04" db="EMBL/GenBank/DDBJ databases">
        <title>Phycicoccus avicenniae sp. nov., a novel endophytic actinomycetes isolated from branch of Avicennia mariana.</title>
        <authorList>
            <person name="Tuo L."/>
        </authorList>
    </citation>
    <scope>NUCLEOTIDE SEQUENCE</scope>
    <source>
        <strain evidence="2">BSK3Z-2</strain>
    </source>
</reference>
<dbReference type="CDD" id="cd00093">
    <property type="entry name" value="HTH_XRE"/>
    <property type="match status" value="1"/>
</dbReference>
<dbReference type="PROSITE" id="PS50943">
    <property type="entry name" value="HTH_CROC1"/>
    <property type="match status" value="1"/>
</dbReference>
<name>A0A941D765_9MICO</name>
<dbReference type="Pfam" id="PF13560">
    <property type="entry name" value="HTH_31"/>
    <property type="match status" value="1"/>
</dbReference>
<evidence type="ECO:0000313" key="3">
    <source>
        <dbReference type="Proteomes" id="UP000677016"/>
    </source>
</evidence>
<comment type="caution">
    <text evidence="2">The sequence shown here is derived from an EMBL/GenBank/DDBJ whole genome shotgun (WGS) entry which is preliminary data.</text>
</comment>
<dbReference type="Pfam" id="PF17765">
    <property type="entry name" value="MLTR_LBD"/>
    <property type="match status" value="1"/>
</dbReference>